<accession>A0A9X0L593</accession>
<dbReference type="RefSeq" id="WP_059070043.1">
    <property type="nucleotide sequence ID" value="NZ_LNAL01000006.1"/>
</dbReference>
<evidence type="ECO:0000256" key="1">
    <source>
        <dbReference type="ARBA" id="ARBA00004442"/>
    </source>
</evidence>
<gene>
    <name evidence="6" type="ORF">ASU33_10125</name>
</gene>
<comment type="subcellular location">
    <subcellularLocation>
        <location evidence="1">Cell outer membrane</location>
    </subcellularLocation>
</comment>
<sequence length="811" mass="90733">MKNFSAHLLLFCLLLVVRAGWAQQSAVLTGTTTDEKGAAVGFATVAVLPAGATSSITGTVADENGRFQLQAPAAGSYRLRITSVGYQMLETPAFELSATAPGKDFGTLTLKADAKQLAEVKIEGLRPTIVQEADRMVVSVEGTAMAASNTAYDVLAKSPGVFIDQEGNIQLNGKTGVTVMLDNRLTYLSGRDLRNLLESMPAANLKNIEIITNPPARYDAEGTSGILNLNLKKNTQRGLNGSVYASGNYNFKQFGHTYGASLNLKRERWNGFLTVDGSRRVGGRDATFTRVFFGEQNTTYFNQQATGNFTSISPAVVRLGADYSLSKRHTIGFMANYTPRRGESDFLTDTYLGASPQEPTRFIDADNISRNTYANYTGNLHYIGNLDSAGTTLTADLDLVQIKNRGKADFFNFFTDLGTNNRTQDFLFTNTFSDLSIYAAKVDFTKPLANGHKIEAGTKFSRVTADNDSRFYFNNGALVLDPLRTNHFNYRENIQAAYLNWSGKASERLKLQAGLRLENTTSLGESYTTGQVTRRQYLNLFPSLFAQQQVTKDYDIGYSYSRRLTRPNYGNLNPFRFYRDPYTWEEGNPFLRPQYTHAFRVAHTYKKVYSLALNYDYQTAVISEVPILDVEAATTTYTTDNLDTGHIIGMTGVAPVKLAKWWDTQNTVVVSYRKFSTNDLNGFLTNEQLYYMLQSNHTLLLPSKVRLEIEARYLGPTASGLYQIEPMHWVGVALKRSFRQDKLDVSVNVNDIFKGYRYRFSTNINGNINDFNQYFRWRSVGLTVRYNFSQGAKVDTKRRNTNLEELNRAGS</sequence>
<keyword evidence="4" id="KW-0732">Signal</keyword>
<dbReference type="Gene3D" id="2.40.170.20">
    <property type="entry name" value="TonB-dependent receptor, beta-barrel domain"/>
    <property type="match status" value="1"/>
</dbReference>
<dbReference type="Pfam" id="PF13620">
    <property type="entry name" value="CarboxypepD_reg"/>
    <property type="match status" value="1"/>
</dbReference>
<dbReference type="InterPro" id="IPR037066">
    <property type="entry name" value="Plug_dom_sf"/>
</dbReference>
<evidence type="ECO:0000259" key="5">
    <source>
        <dbReference type="Pfam" id="PF14905"/>
    </source>
</evidence>
<dbReference type="Gene3D" id="2.170.130.10">
    <property type="entry name" value="TonB-dependent receptor, plug domain"/>
    <property type="match status" value="1"/>
</dbReference>
<dbReference type="SUPFAM" id="SSF56935">
    <property type="entry name" value="Porins"/>
    <property type="match status" value="1"/>
</dbReference>
<feature type="chain" id="PRO_5040894952" evidence="4">
    <location>
        <begin position="23"/>
        <end position="811"/>
    </location>
</feature>
<dbReference type="Gene3D" id="2.60.40.1120">
    <property type="entry name" value="Carboxypeptidase-like, regulatory domain"/>
    <property type="match status" value="1"/>
</dbReference>
<dbReference type="OrthoDB" id="905812at2"/>
<evidence type="ECO:0000256" key="4">
    <source>
        <dbReference type="SAM" id="SignalP"/>
    </source>
</evidence>
<evidence type="ECO:0000256" key="3">
    <source>
        <dbReference type="ARBA" id="ARBA00023237"/>
    </source>
</evidence>
<keyword evidence="7" id="KW-1185">Reference proteome</keyword>
<keyword evidence="6" id="KW-0675">Receptor</keyword>
<dbReference type="PANTHER" id="PTHR40980:SF4">
    <property type="entry name" value="TONB-DEPENDENT RECEPTOR-LIKE BETA-BARREL DOMAIN-CONTAINING PROTEIN"/>
    <property type="match status" value="1"/>
</dbReference>
<dbReference type="AlphaFoldDB" id="A0A9X0L593"/>
<proteinExistence type="predicted"/>
<dbReference type="InterPro" id="IPR013784">
    <property type="entry name" value="Carb-bd-like_fold"/>
</dbReference>
<protein>
    <submittedName>
        <fullName evidence="6">TonB-dependent receptor</fullName>
    </submittedName>
</protein>
<keyword evidence="2" id="KW-0472">Membrane</keyword>
<comment type="caution">
    <text evidence="6">The sequence shown here is derived from an EMBL/GenBank/DDBJ whole genome shotgun (WGS) entry which is preliminary data.</text>
</comment>
<dbReference type="PANTHER" id="PTHR40980">
    <property type="entry name" value="PLUG DOMAIN-CONTAINING PROTEIN"/>
    <property type="match status" value="1"/>
</dbReference>
<name>A0A9X0L593_SOLP1</name>
<reference evidence="6 7" key="1">
    <citation type="submission" date="2015-11" db="EMBL/GenBank/DDBJ databases">
        <title>Solirubrum puertoriconensis gen. nov. an environmental bacteria isolated in Puerto Rico.</title>
        <authorList>
            <person name="Cuebas-Irizarry M.F."/>
            <person name="Montalvo-Rodriguez R."/>
        </authorList>
    </citation>
    <scope>NUCLEOTIDE SEQUENCE [LARGE SCALE GENOMIC DNA]</scope>
    <source>
        <strain evidence="6 7">MC1A</strain>
    </source>
</reference>
<feature type="domain" description="Outer membrane protein beta-barrel" evidence="5">
    <location>
        <begin position="385"/>
        <end position="786"/>
    </location>
</feature>
<keyword evidence="3" id="KW-0998">Cell outer membrane</keyword>
<organism evidence="6 7">
    <name type="scientific">Solirubrum puertoriconensis</name>
    <dbReference type="NCBI Taxonomy" id="1751427"/>
    <lineage>
        <taxon>Bacteria</taxon>
        <taxon>Pseudomonadati</taxon>
        <taxon>Bacteroidota</taxon>
        <taxon>Cytophagia</taxon>
        <taxon>Cytophagales</taxon>
    </lineage>
</organism>
<evidence type="ECO:0000313" key="7">
    <source>
        <dbReference type="Proteomes" id="UP000054223"/>
    </source>
</evidence>
<dbReference type="Pfam" id="PF14905">
    <property type="entry name" value="OMP_b-brl_3"/>
    <property type="match status" value="1"/>
</dbReference>
<dbReference type="EMBL" id="LNAL01000006">
    <property type="protein sequence ID" value="KUG08509.1"/>
    <property type="molecule type" value="Genomic_DNA"/>
</dbReference>
<dbReference type="GO" id="GO:0030246">
    <property type="term" value="F:carbohydrate binding"/>
    <property type="evidence" value="ECO:0007669"/>
    <property type="project" value="InterPro"/>
</dbReference>
<dbReference type="InterPro" id="IPR036942">
    <property type="entry name" value="Beta-barrel_TonB_sf"/>
</dbReference>
<dbReference type="Proteomes" id="UP000054223">
    <property type="component" value="Unassembled WGS sequence"/>
</dbReference>
<dbReference type="InterPro" id="IPR041700">
    <property type="entry name" value="OMP_b-brl_3"/>
</dbReference>
<dbReference type="SUPFAM" id="SSF49452">
    <property type="entry name" value="Starch-binding domain-like"/>
    <property type="match status" value="1"/>
</dbReference>
<dbReference type="GO" id="GO:0009279">
    <property type="term" value="C:cell outer membrane"/>
    <property type="evidence" value="ECO:0007669"/>
    <property type="project" value="UniProtKB-SubCell"/>
</dbReference>
<evidence type="ECO:0000256" key="2">
    <source>
        <dbReference type="ARBA" id="ARBA00023136"/>
    </source>
</evidence>
<evidence type="ECO:0000313" key="6">
    <source>
        <dbReference type="EMBL" id="KUG08509.1"/>
    </source>
</evidence>
<feature type="signal peptide" evidence="4">
    <location>
        <begin position="1"/>
        <end position="22"/>
    </location>
</feature>